<keyword evidence="15" id="KW-0732">Signal</keyword>
<evidence type="ECO:0000256" key="3">
    <source>
        <dbReference type="ARBA" id="ARBA00022448"/>
    </source>
</evidence>
<evidence type="ECO:0000256" key="9">
    <source>
        <dbReference type="ARBA" id="ARBA00023128"/>
    </source>
</evidence>
<dbReference type="GO" id="GO:0031966">
    <property type="term" value="C:mitochondrial membrane"/>
    <property type="evidence" value="ECO:0007669"/>
    <property type="project" value="UniProtKB-SubCell"/>
</dbReference>
<keyword evidence="3 14" id="KW-0813">Transport</keyword>
<keyword evidence="7" id="KW-1133">Transmembrane helix</keyword>
<dbReference type="PANTHER" id="PTHR39937:SF1">
    <property type="entry name" value="ATP SYNTHASE PROTEIN 8"/>
    <property type="match status" value="1"/>
</dbReference>
<evidence type="ECO:0000313" key="16">
    <source>
        <dbReference type="EMBL" id="BAP58903.1"/>
    </source>
</evidence>
<evidence type="ECO:0000256" key="14">
    <source>
        <dbReference type="RuleBase" id="RU003661"/>
    </source>
</evidence>
<dbReference type="GO" id="GO:0045259">
    <property type="term" value="C:proton-transporting ATP synthase complex"/>
    <property type="evidence" value="ECO:0007669"/>
    <property type="project" value="UniProtKB-KW"/>
</dbReference>
<geneLocation type="mitochondrion" evidence="16"/>
<dbReference type="PANTHER" id="PTHR39937">
    <property type="entry name" value="ATP SYNTHASE PROTEIN 8"/>
    <property type="match status" value="1"/>
</dbReference>
<keyword evidence="4 14" id="KW-0138">CF(0)</keyword>
<evidence type="ECO:0000256" key="8">
    <source>
        <dbReference type="ARBA" id="ARBA00023065"/>
    </source>
</evidence>
<dbReference type="EMBL" id="AP014587">
    <property type="protein sequence ID" value="BAP58903.1"/>
    <property type="molecule type" value="Genomic_DNA"/>
</dbReference>
<dbReference type="Pfam" id="PF00895">
    <property type="entry name" value="ATP-synt_8"/>
    <property type="match status" value="1"/>
</dbReference>
<organism evidence="16">
    <name type="scientific">Bothus pantherinus</name>
    <name type="common">Leopard flounder</name>
    <name type="synonym">Rhombus pantherinus</name>
    <dbReference type="NCBI Taxonomy" id="366905"/>
    <lineage>
        <taxon>Eukaryota</taxon>
        <taxon>Metazoa</taxon>
        <taxon>Chordata</taxon>
        <taxon>Craniata</taxon>
        <taxon>Vertebrata</taxon>
        <taxon>Euteleostomi</taxon>
        <taxon>Actinopterygii</taxon>
        <taxon>Neopterygii</taxon>
        <taxon>Teleostei</taxon>
        <taxon>Neoteleostei</taxon>
        <taxon>Acanthomorphata</taxon>
        <taxon>Carangaria</taxon>
        <taxon>Pleuronectiformes</taxon>
        <taxon>Pleuronectoidei</taxon>
        <taxon>Bothidae</taxon>
        <taxon>Bothus</taxon>
    </lineage>
</organism>
<keyword evidence="5 14" id="KW-0812">Transmembrane</keyword>
<keyword evidence="9 14" id="KW-0496">Mitochondrion</keyword>
<keyword evidence="6 14" id="KW-0375">Hydrogen ion transport</keyword>
<evidence type="ECO:0000256" key="10">
    <source>
        <dbReference type="ARBA" id="ARBA00023136"/>
    </source>
</evidence>
<evidence type="ECO:0000256" key="6">
    <source>
        <dbReference type="ARBA" id="ARBA00022781"/>
    </source>
</evidence>
<comment type="subcellular location">
    <subcellularLocation>
        <location evidence="1 14">Mitochondrion membrane</location>
        <topology evidence="1 14">Single-pass membrane protein</topology>
    </subcellularLocation>
</comment>
<dbReference type="GO" id="GO:0015078">
    <property type="term" value="F:proton transmembrane transporter activity"/>
    <property type="evidence" value="ECO:0007669"/>
    <property type="project" value="InterPro"/>
</dbReference>
<evidence type="ECO:0000256" key="7">
    <source>
        <dbReference type="ARBA" id="ARBA00022989"/>
    </source>
</evidence>
<name>A0A090AKD0_BOTPN</name>
<evidence type="ECO:0000256" key="5">
    <source>
        <dbReference type="ARBA" id="ARBA00022692"/>
    </source>
</evidence>
<protein>
    <recommendedName>
        <fullName evidence="14">ATP synthase complex subunit 8</fullName>
    </recommendedName>
</protein>
<dbReference type="AlphaFoldDB" id="A0A090AKD0"/>
<comment type="function">
    <text evidence="12">Subunit 8, of the mitochondrial membrane ATP synthase complex (F(1)F(0) ATP synthase or Complex V) that produces ATP from ADP in the presence of a proton gradient across the membrane which is generated by electron transport complexes of the respiratory chain. ATP synthase complex consist of a soluble F(1) head domain - the catalytic core - and a membrane F(1) domain - the membrane proton channel. These two domains are linked by a central stalk rotating inside the F(1) region and a stationary peripheral stalk. During catalysis, ATP synthesis in the catalytic domain of F(1) is coupled via a rotary mechanism of the central stalk subunits to proton translocation. In vivo, can only synthesize ATP although its ATP hydrolase activity can be activated artificially in vitro. Part of the complex F(0) domain.</text>
</comment>
<evidence type="ECO:0000256" key="15">
    <source>
        <dbReference type="SAM" id="SignalP"/>
    </source>
</evidence>
<evidence type="ECO:0000256" key="1">
    <source>
        <dbReference type="ARBA" id="ARBA00004304"/>
    </source>
</evidence>
<keyword evidence="10" id="KW-0472">Membrane</keyword>
<evidence type="ECO:0000256" key="2">
    <source>
        <dbReference type="ARBA" id="ARBA00008892"/>
    </source>
</evidence>
<proteinExistence type="inferred from homology"/>
<evidence type="ECO:0000256" key="12">
    <source>
        <dbReference type="ARBA" id="ARBA00053067"/>
    </source>
</evidence>
<keyword evidence="8 14" id="KW-0406">Ion transport</keyword>
<dbReference type="GO" id="GO:0015986">
    <property type="term" value="P:proton motive force-driven ATP synthesis"/>
    <property type="evidence" value="ECO:0007669"/>
    <property type="project" value="InterPro"/>
</dbReference>
<feature type="signal peptide" evidence="15">
    <location>
        <begin position="1"/>
        <end position="30"/>
    </location>
</feature>
<comment type="subunit">
    <text evidence="13">Component of the ATP synthase complex composed at least of ATP5F1A/subunit alpha, ATP5F1B/subunit beta, ATP5MC1/subunit c (homooctomer), MT-ATP6/subunit a, MT-ATP8/subunit 8, ATP5ME/subunit e, ATP5MF/subunit f, ATP5MG/subunit g, ATP5MK/subunit k, ATP5MJ/subunit j, ATP5F1C/subunit gamma, ATP5F1D/subunit delta, ATP5F1E/subunit epsilon, ATP5PF/subunit F6, ATP5PB/subunit b, ATP5PD/subunit d, ATP5PO/subunit OSCP. ATP synthase complex consists of a soluble F(1) head domain (subunits alpha(3) and beta(3)) - the catalytic core - and a membrane F(0) domain - the membrane proton channel (subunits c, a, 8, e, f, g, k and j). These two domains are linked by a central stalk (subunits gamma, delta, and epsilon) rotating inside the F1 region and a stationary peripheral stalk (subunits F6, b, d, and OSCP).</text>
</comment>
<evidence type="ECO:0000256" key="13">
    <source>
        <dbReference type="ARBA" id="ARBA00064647"/>
    </source>
</evidence>
<accession>A0A090AKD0</accession>
<dbReference type="InterPro" id="IPR050635">
    <property type="entry name" value="ATPase_protein_8"/>
</dbReference>
<keyword evidence="11" id="KW-0066">ATP synthesis</keyword>
<comment type="similarity">
    <text evidence="2 14">Belongs to the ATPase protein 8 family.</text>
</comment>
<evidence type="ECO:0000256" key="11">
    <source>
        <dbReference type="ARBA" id="ARBA00023310"/>
    </source>
</evidence>
<evidence type="ECO:0000256" key="4">
    <source>
        <dbReference type="ARBA" id="ARBA00022547"/>
    </source>
</evidence>
<dbReference type="InterPro" id="IPR001421">
    <property type="entry name" value="ATP8_metazoa"/>
</dbReference>
<feature type="chain" id="PRO_5001852799" description="ATP synthase complex subunit 8" evidence="15">
    <location>
        <begin position="31"/>
        <end position="55"/>
    </location>
</feature>
<sequence>MPQLNPAPWFLILVFSWLIFLTIIPGKVLSHTTPNEPLAQDAQLLQKTTWTWPWS</sequence>
<reference evidence="16" key="1">
    <citation type="journal article" date="2014" name="Gene">
        <title>Mitochondrial genomic investigation of flatfish monophyly.</title>
        <authorList>
            <person name="Campbell M.A."/>
            <person name="Lopez J.A."/>
            <person name="Satoh T.P."/>
            <person name="Chen W.-J."/>
            <person name="Miya M."/>
        </authorList>
    </citation>
    <scope>NUCLEOTIDE SEQUENCE</scope>
</reference>
<gene>
    <name evidence="16" type="primary">ATPase 8</name>
</gene>